<evidence type="ECO:0000256" key="4">
    <source>
        <dbReference type="ARBA" id="ARBA00022448"/>
    </source>
</evidence>
<keyword evidence="10" id="KW-0966">Cell projection</keyword>
<dbReference type="InterPro" id="IPR051472">
    <property type="entry name" value="T3SS_Stator/FliH"/>
</dbReference>
<dbReference type="PANTHER" id="PTHR34982">
    <property type="entry name" value="YOP PROTEINS TRANSLOCATION PROTEIN L"/>
    <property type="match status" value="1"/>
</dbReference>
<feature type="domain" description="Flagellar assembly protein FliH/Type III secretion system HrpE" evidence="9">
    <location>
        <begin position="119"/>
        <end position="241"/>
    </location>
</feature>
<evidence type="ECO:0000313" key="10">
    <source>
        <dbReference type="EMBL" id="ARU57588.1"/>
    </source>
</evidence>
<dbReference type="Pfam" id="PF02108">
    <property type="entry name" value="FliH"/>
    <property type="match status" value="1"/>
</dbReference>
<accession>A0A1Y0IAR1</accession>
<proteinExistence type="inferred from homology"/>
<reference evidence="10 11" key="1">
    <citation type="submission" date="2017-05" db="EMBL/GenBank/DDBJ databases">
        <title>Genomic insights into alkan degradation activity of Oleiphilus messinensis.</title>
        <authorList>
            <person name="Kozyavkin S.A."/>
            <person name="Slesarev A.I."/>
            <person name="Golyshin P.N."/>
            <person name="Korzhenkov A."/>
            <person name="Golyshina O.N."/>
            <person name="Toshchakov S.V."/>
        </authorList>
    </citation>
    <scope>NUCLEOTIDE SEQUENCE [LARGE SCALE GENOMIC DNA]</scope>
    <source>
        <strain evidence="10 11">ME102</strain>
    </source>
</reference>
<dbReference type="PANTHER" id="PTHR34982:SF1">
    <property type="entry name" value="FLAGELLAR ASSEMBLY PROTEIN FLIH"/>
    <property type="match status" value="1"/>
</dbReference>
<dbReference type="RefSeq" id="WP_087462465.1">
    <property type="nucleotide sequence ID" value="NZ_CP021425.1"/>
</dbReference>
<evidence type="ECO:0000259" key="9">
    <source>
        <dbReference type="Pfam" id="PF02108"/>
    </source>
</evidence>
<keyword evidence="10" id="KW-0282">Flagellum</keyword>
<evidence type="ECO:0000313" key="11">
    <source>
        <dbReference type="Proteomes" id="UP000196027"/>
    </source>
</evidence>
<comment type="function">
    <text evidence="1">Needed for flagellar regrowth and assembly.</text>
</comment>
<protein>
    <recommendedName>
        <fullName evidence="3">Flagellar assembly protein FliH</fullName>
    </recommendedName>
</protein>
<keyword evidence="11" id="KW-1185">Reference proteome</keyword>
<evidence type="ECO:0000256" key="8">
    <source>
        <dbReference type="SAM" id="MobiDB-lite"/>
    </source>
</evidence>
<keyword evidence="4" id="KW-0813">Transport</keyword>
<feature type="region of interest" description="Disordered" evidence="8">
    <location>
        <begin position="23"/>
        <end position="44"/>
    </location>
</feature>
<evidence type="ECO:0000256" key="1">
    <source>
        <dbReference type="ARBA" id="ARBA00003041"/>
    </source>
</evidence>
<evidence type="ECO:0000256" key="2">
    <source>
        <dbReference type="ARBA" id="ARBA00006602"/>
    </source>
</evidence>
<feature type="compositionally biased region" description="Basic and acidic residues" evidence="8">
    <location>
        <begin position="82"/>
        <end position="107"/>
    </location>
</feature>
<dbReference type="EMBL" id="CP021425">
    <property type="protein sequence ID" value="ARU57588.1"/>
    <property type="molecule type" value="Genomic_DNA"/>
</dbReference>
<dbReference type="InterPro" id="IPR018035">
    <property type="entry name" value="Flagellar_FliH/T3SS_HrpE"/>
</dbReference>
<evidence type="ECO:0000256" key="5">
    <source>
        <dbReference type="ARBA" id="ARBA00022795"/>
    </source>
</evidence>
<dbReference type="GO" id="GO:0015031">
    <property type="term" value="P:protein transport"/>
    <property type="evidence" value="ECO:0007669"/>
    <property type="project" value="UniProtKB-KW"/>
</dbReference>
<keyword evidence="5" id="KW-1005">Bacterial flagellum biogenesis</keyword>
<dbReference type="GO" id="GO:0005829">
    <property type="term" value="C:cytosol"/>
    <property type="evidence" value="ECO:0007669"/>
    <property type="project" value="TreeGrafter"/>
</dbReference>
<dbReference type="OrthoDB" id="6415116at2"/>
<keyword evidence="10" id="KW-0969">Cilium</keyword>
<keyword evidence="6" id="KW-0653">Protein transport</keyword>
<dbReference type="KEGG" id="ome:OLMES_3558"/>
<gene>
    <name evidence="10" type="ORF">OLMES_3558</name>
</gene>
<evidence type="ECO:0000256" key="6">
    <source>
        <dbReference type="ARBA" id="ARBA00022927"/>
    </source>
</evidence>
<evidence type="ECO:0000256" key="3">
    <source>
        <dbReference type="ARBA" id="ARBA00016507"/>
    </source>
</evidence>
<organism evidence="10 11">
    <name type="scientific">Oleiphilus messinensis</name>
    <dbReference type="NCBI Taxonomy" id="141451"/>
    <lineage>
        <taxon>Bacteria</taxon>
        <taxon>Pseudomonadati</taxon>
        <taxon>Pseudomonadota</taxon>
        <taxon>Gammaproteobacteria</taxon>
        <taxon>Oceanospirillales</taxon>
        <taxon>Oleiphilaceae</taxon>
        <taxon>Oleiphilus</taxon>
    </lineage>
</organism>
<keyword evidence="7" id="KW-1006">Bacterial flagellum protein export</keyword>
<evidence type="ECO:0000256" key="7">
    <source>
        <dbReference type="ARBA" id="ARBA00023225"/>
    </source>
</evidence>
<feature type="compositionally biased region" description="Basic and acidic residues" evidence="8">
    <location>
        <begin position="302"/>
        <end position="315"/>
    </location>
</feature>
<dbReference type="SUPFAM" id="SSF160527">
    <property type="entry name" value="V-type ATPase subunit E-like"/>
    <property type="match status" value="1"/>
</dbReference>
<dbReference type="AlphaFoldDB" id="A0A1Y0IAR1"/>
<sequence length="315" mass="34845">MSNKPISGKSRIPAKELTAYERWELPAMDEQGNAVKPEPEPEEMVKPLTAADLEQIHKDAYEAGFEEGYKAGEQQGLQNGFEKGHQDGSVKGEQEGYQKGQESGHAEAFAKTDGEMQSALRRLQNLLGELLDPIKAHDDEIEEALLNLTMALTRAVIKRELVLDSRQIRTVLREALGMLPSTSANIRIFLNPVDIDSVSQVINEMDGEAKVIASEEIIPGGCRVETSQSLINYTVEKRFQKAVQSMLERSMARADGEEVSDLSQAMGELTDFHRELLDTEVALDAVEKPISLDPEPEPPEPEPTHVEGSDEPDKN</sequence>
<feature type="region of interest" description="Disordered" evidence="8">
    <location>
        <begin position="78"/>
        <end position="107"/>
    </location>
</feature>
<dbReference type="GO" id="GO:0044781">
    <property type="term" value="P:bacterial-type flagellum organization"/>
    <property type="evidence" value="ECO:0007669"/>
    <property type="project" value="UniProtKB-KW"/>
</dbReference>
<dbReference type="Proteomes" id="UP000196027">
    <property type="component" value="Chromosome"/>
</dbReference>
<name>A0A1Y0IAR1_9GAMM</name>
<feature type="region of interest" description="Disordered" evidence="8">
    <location>
        <begin position="285"/>
        <end position="315"/>
    </location>
</feature>
<comment type="similarity">
    <text evidence="2">Belongs to the FliH family.</text>
</comment>